<protein>
    <submittedName>
        <fullName evidence="1">Uncharacterized protein</fullName>
    </submittedName>
</protein>
<reference evidence="1 2" key="1">
    <citation type="journal article" date="2019" name="Nat. Ecol. Evol.">
        <title>Megaphylogeny resolves global patterns of mushroom evolution.</title>
        <authorList>
            <person name="Varga T."/>
            <person name="Krizsan K."/>
            <person name="Foldi C."/>
            <person name="Dima B."/>
            <person name="Sanchez-Garcia M."/>
            <person name="Sanchez-Ramirez S."/>
            <person name="Szollosi G.J."/>
            <person name="Szarkandi J.G."/>
            <person name="Papp V."/>
            <person name="Albert L."/>
            <person name="Andreopoulos W."/>
            <person name="Angelini C."/>
            <person name="Antonin V."/>
            <person name="Barry K.W."/>
            <person name="Bougher N.L."/>
            <person name="Buchanan P."/>
            <person name="Buyck B."/>
            <person name="Bense V."/>
            <person name="Catcheside P."/>
            <person name="Chovatia M."/>
            <person name="Cooper J."/>
            <person name="Damon W."/>
            <person name="Desjardin D."/>
            <person name="Finy P."/>
            <person name="Geml J."/>
            <person name="Haridas S."/>
            <person name="Hughes K."/>
            <person name="Justo A."/>
            <person name="Karasinski D."/>
            <person name="Kautmanova I."/>
            <person name="Kiss B."/>
            <person name="Kocsube S."/>
            <person name="Kotiranta H."/>
            <person name="LaButti K.M."/>
            <person name="Lechner B.E."/>
            <person name="Liimatainen K."/>
            <person name="Lipzen A."/>
            <person name="Lukacs Z."/>
            <person name="Mihaltcheva S."/>
            <person name="Morgado L.N."/>
            <person name="Niskanen T."/>
            <person name="Noordeloos M.E."/>
            <person name="Ohm R.A."/>
            <person name="Ortiz-Santana B."/>
            <person name="Ovrebo C."/>
            <person name="Racz N."/>
            <person name="Riley R."/>
            <person name="Savchenko A."/>
            <person name="Shiryaev A."/>
            <person name="Soop K."/>
            <person name="Spirin V."/>
            <person name="Szebenyi C."/>
            <person name="Tomsovsky M."/>
            <person name="Tulloss R.E."/>
            <person name="Uehling J."/>
            <person name="Grigoriev I.V."/>
            <person name="Vagvolgyi C."/>
            <person name="Papp T."/>
            <person name="Martin F.M."/>
            <person name="Miettinen O."/>
            <person name="Hibbett D.S."/>
            <person name="Nagy L.G."/>
        </authorList>
    </citation>
    <scope>NUCLEOTIDE SEQUENCE [LARGE SCALE GENOMIC DNA]</scope>
    <source>
        <strain evidence="1 2">NL-1719</strain>
    </source>
</reference>
<dbReference type="EMBL" id="ML208329">
    <property type="protein sequence ID" value="TFK69508.1"/>
    <property type="molecule type" value="Genomic_DNA"/>
</dbReference>
<evidence type="ECO:0000313" key="1">
    <source>
        <dbReference type="EMBL" id="TFK69508.1"/>
    </source>
</evidence>
<name>A0ACD3AUU1_9AGAR</name>
<accession>A0ACD3AUU1</accession>
<proteinExistence type="predicted"/>
<dbReference type="Proteomes" id="UP000308600">
    <property type="component" value="Unassembled WGS sequence"/>
</dbReference>
<evidence type="ECO:0000313" key="2">
    <source>
        <dbReference type="Proteomes" id="UP000308600"/>
    </source>
</evidence>
<gene>
    <name evidence="1" type="ORF">BDN72DRAFT_888245</name>
</gene>
<keyword evidence="2" id="KW-1185">Reference proteome</keyword>
<sequence length="566" mass="61769">MADPRYSLVSLLSSTSYRLAYALPLLLLSVLVTFTGTFFTLDRSRSFPPRYDVLSGPKTKSVRYLLEGGIGGLAAGYLFGLHFSTFLSLLIPSLSSTSAPLSPAAFLAVWILSSALCCVLGGRYRLTAIGFSGLTGGTTLPLALCVILHPALSTRTIVVAVFLPIIFLLSILPIARTQRPALRLANASTGAFGLVLSISILANIPAWANVWDRLWVKDSIEWGTSKERYLAAAYCLFLAFGTVSDWLLRSKFGECPDEKWDSYLASYTNHLPNQADRAGTFQPAQPAWDRFFHPKPKATELLFPETGRPTGLGYQTLDVDLDLKLPPPAPGFLKKNKTKSRGFRKSSGGSNSGRKPIKFKPLDPNLSDDSSDEALDVKRPFAHKSASSSTAPTLVGAEQKPPSLAPPRKLRDDQPEYSDYEEDLTTQHKRDGDPSEQGKWKPAFIRKHTASTAQTRSHTTSTVATIPIAPPGAIPVPATPSLIKALDRIAVAQKDAFSHTDARLSAHKEESRISKHDGLPRVHDSPLSDDESDADPEAGNLPGKGKQPDGRHWDEFWRDVKDKARS</sequence>
<organism evidence="1 2">
    <name type="scientific">Pluteus cervinus</name>
    <dbReference type="NCBI Taxonomy" id="181527"/>
    <lineage>
        <taxon>Eukaryota</taxon>
        <taxon>Fungi</taxon>
        <taxon>Dikarya</taxon>
        <taxon>Basidiomycota</taxon>
        <taxon>Agaricomycotina</taxon>
        <taxon>Agaricomycetes</taxon>
        <taxon>Agaricomycetidae</taxon>
        <taxon>Agaricales</taxon>
        <taxon>Pluteineae</taxon>
        <taxon>Pluteaceae</taxon>
        <taxon>Pluteus</taxon>
    </lineage>
</organism>